<evidence type="ECO:0000313" key="2">
    <source>
        <dbReference type="Proteomes" id="UP000317378"/>
    </source>
</evidence>
<dbReference type="Gene3D" id="3.20.20.100">
    <property type="entry name" value="NADP-dependent oxidoreductase domain"/>
    <property type="match status" value="1"/>
</dbReference>
<dbReference type="Proteomes" id="UP000317378">
    <property type="component" value="Unassembled WGS sequence"/>
</dbReference>
<keyword evidence="2" id="KW-1185">Reference proteome</keyword>
<gene>
    <name evidence="1" type="ORF">FGD71_004840</name>
</gene>
<dbReference type="SUPFAM" id="SSF51430">
    <property type="entry name" value="NAD(P)-linked oxidoreductase"/>
    <property type="match status" value="1"/>
</dbReference>
<proteinExistence type="predicted"/>
<dbReference type="InterPro" id="IPR036812">
    <property type="entry name" value="NAD(P)_OxRdtase_dom_sf"/>
</dbReference>
<name>A0A505DPW6_9ACTN</name>
<evidence type="ECO:0000313" key="1">
    <source>
        <dbReference type="EMBL" id="TPQ23321.1"/>
    </source>
</evidence>
<protein>
    <submittedName>
        <fullName evidence="1">Aldo/keto reductase</fullName>
    </submittedName>
</protein>
<sequence>MSLRRLGSTDCEISPIGLGCLQFAQGQGMAGRIYSPLDAAATTEIVRTALSCGVNWFD</sequence>
<comment type="caution">
    <text evidence="1">The sequence shown here is derived from an EMBL/GenBank/DDBJ whole genome shotgun (WGS) entry which is preliminary data.</text>
</comment>
<dbReference type="EMBL" id="VCHX02000050">
    <property type="protein sequence ID" value="TPQ23321.1"/>
    <property type="molecule type" value="Genomic_DNA"/>
</dbReference>
<reference evidence="1 2" key="1">
    <citation type="submission" date="2019-06" db="EMBL/GenBank/DDBJ databases">
        <title>Streptomyces sporangiiformans sp. nov., a novel actinomycete isolated from soil in Mount Song.</title>
        <authorList>
            <person name="Han L."/>
        </authorList>
    </citation>
    <scope>NUCLEOTIDE SEQUENCE [LARGE SCALE GENOMIC DNA]</scope>
    <source>
        <strain evidence="1 2">NEAU-SSA 1</strain>
    </source>
</reference>
<dbReference type="RefSeq" id="WP_140935825.1">
    <property type="nucleotide sequence ID" value="NZ_QXMJ01000050.1"/>
</dbReference>
<dbReference type="AlphaFoldDB" id="A0A505DPW6"/>
<organism evidence="1 2">
    <name type="scientific">Streptomyces sporangiiformans</name>
    <dbReference type="NCBI Taxonomy" id="2315329"/>
    <lineage>
        <taxon>Bacteria</taxon>
        <taxon>Bacillati</taxon>
        <taxon>Actinomycetota</taxon>
        <taxon>Actinomycetes</taxon>
        <taxon>Kitasatosporales</taxon>
        <taxon>Streptomycetaceae</taxon>
        <taxon>Streptomyces</taxon>
    </lineage>
</organism>
<accession>A0A505DPW6</accession>